<dbReference type="KEGG" id="cik:H0194_02330"/>
<comment type="subcellular location">
    <subcellularLocation>
        <location evidence="1">Cell membrane</location>
        <topology evidence="1">Multi-pass membrane protein</topology>
    </subcellularLocation>
</comment>
<sequence>MLEVVQTFAVLFAELFVLFLGVSFLVALVNRRWGPQRIQSWLAGGKVPAEVKGLALGMITPFCSCSTIPMFVNMLNSGVGFRTAATFLISSPLLNPIIVSGMWALFGGRIALSYAAIMVIVSLIIPVLWSVLGLEGHMRRVKVQGGKVGDDAPWQGVRKESPVALRTAWEDLRPLLLPMTIGVAIGAFIYGAVPAESLQFLVGDGIWWLVPLAAVVGIPLYVRLETMLPIGMALSGAGVAVGPIFALMVGGAGASPPELSMLSAVFKPKLLVGFVASIVSAAVIAGYAMTLLA</sequence>
<feature type="transmembrane region" description="Helical" evidence="7">
    <location>
        <begin position="270"/>
        <end position="292"/>
    </location>
</feature>
<reference evidence="8 9" key="1">
    <citation type="submission" date="2020-07" db="EMBL/GenBank/DDBJ databases">
        <title>Complete genome and description of Corynebacterium incognita strain Marseille-Q3630 sp. nov.</title>
        <authorList>
            <person name="Boxberger M."/>
        </authorList>
    </citation>
    <scope>NUCLEOTIDE SEQUENCE [LARGE SCALE GENOMIC DNA]</scope>
    <source>
        <strain evidence="8 9">Marseille-Q3630</strain>
    </source>
</reference>
<dbReference type="InterPro" id="IPR005524">
    <property type="entry name" value="DUF318"/>
</dbReference>
<dbReference type="RefSeq" id="WP_185176271.1">
    <property type="nucleotide sequence ID" value="NZ_CP059404.1"/>
</dbReference>
<evidence type="ECO:0000256" key="5">
    <source>
        <dbReference type="ARBA" id="ARBA00022989"/>
    </source>
</evidence>
<evidence type="ECO:0000256" key="4">
    <source>
        <dbReference type="ARBA" id="ARBA00022692"/>
    </source>
</evidence>
<evidence type="ECO:0000256" key="2">
    <source>
        <dbReference type="ARBA" id="ARBA00006386"/>
    </source>
</evidence>
<dbReference type="PANTHER" id="PTHR42775:SF2">
    <property type="entry name" value="PERMEASE"/>
    <property type="match status" value="1"/>
</dbReference>
<feature type="transmembrane region" description="Helical" evidence="7">
    <location>
        <begin position="229"/>
        <end position="250"/>
    </location>
</feature>
<gene>
    <name evidence="8" type="ORF">H0194_02330</name>
</gene>
<keyword evidence="3" id="KW-1003">Cell membrane</keyword>
<keyword evidence="4 7" id="KW-0812">Transmembrane</keyword>
<keyword evidence="5 7" id="KW-1133">Transmembrane helix</keyword>
<accession>A0A7G7CQN1</accession>
<dbReference type="InterPro" id="IPR053166">
    <property type="entry name" value="UPF0718_permease"/>
</dbReference>
<feature type="transmembrane region" description="Helical" evidence="7">
    <location>
        <begin position="6"/>
        <end position="29"/>
    </location>
</feature>
<feature type="transmembrane region" description="Helical" evidence="7">
    <location>
        <begin position="84"/>
        <end position="106"/>
    </location>
</feature>
<feature type="transmembrane region" description="Helical" evidence="7">
    <location>
        <begin position="205"/>
        <end position="222"/>
    </location>
</feature>
<feature type="transmembrane region" description="Helical" evidence="7">
    <location>
        <begin position="112"/>
        <end position="132"/>
    </location>
</feature>
<evidence type="ECO:0000313" key="9">
    <source>
        <dbReference type="Proteomes" id="UP000515743"/>
    </source>
</evidence>
<evidence type="ECO:0000256" key="3">
    <source>
        <dbReference type="ARBA" id="ARBA00022475"/>
    </source>
</evidence>
<keyword evidence="6 7" id="KW-0472">Membrane</keyword>
<dbReference type="PANTHER" id="PTHR42775">
    <property type="entry name" value="PERMEASE RV2963-RELATED"/>
    <property type="match status" value="1"/>
</dbReference>
<dbReference type="Proteomes" id="UP000515743">
    <property type="component" value="Chromosome"/>
</dbReference>
<name>A0A7G7CQN1_9CORY</name>
<evidence type="ECO:0000313" key="8">
    <source>
        <dbReference type="EMBL" id="QNE89897.1"/>
    </source>
</evidence>
<dbReference type="Pfam" id="PF03773">
    <property type="entry name" value="ArsP_1"/>
    <property type="match status" value="1"/>
</dbReference>
<dbReference type="EMBL" id="CP059404">
    <property type="protein sequence ID" value="QNE89897.1"/>
    <property type="molecule type" value="Genomic_DNA"/>
</dbReference>
<proteinExistence type="inferred from homology"/>
<feature type="transmembrane region" description="Helical" evidence="7">
    <location>
        <begin position="175"/>
        <end position="193"/>
    </location>
</feature>
<protein>
    <submittedName>
        <fullName evidence="8">Permease</fullName>
    </submittedName>
</protein>
<evidence type="ECO:0000256" key="6">
    <source>
        <dbReference type="ARBA" id="ARBA00023136"/>
    </source>
</evidence>
<evidence type="ECO:0000256" key="1">
    <source>
        <dbReference type="ARBA" id="ARBA00004651"/>
    </source>
</evidence>
<evidence type="ECO:0000256" key="7">
    <source>
        <dbReference type="SAM" id="Phobius"/>
    </source>
</evidence>
<comment type="similarity">
    <text evidence="2">Belongs to the UPF0718 family.</text>
</comment>
<dbReference type="AlphaFoldDB" id="A0A7G7CQN1"/>
<dbReference type="GO" id="GO:0005886">
    <property type="term" value="C:plasma membrane"/>
    <property type="evidence" value="ECO:0007669"/>
    <property type="project" value="UniProtKB-SubCell"/>
</dbReference>
<keyword evidence="9" id="KW-1185">Reference proteome</keyword>
<organism evidence="8 9">
    <name type="scientific">Corynebacterium incognita</name>
    <dbReference type="NCBI Taxonomy" id="2754725"/>
    <lineage>
        <taxon>Bacteria</taxon>
        <taxon>Bacillati</taxon>
        <taxon>Actinomycetota</taxon>
        <taxon>Actinomycetes</taxon>
        <taxon>Mycobacteriales</taxon>
        <taxon>Corynebacteriaceae</taxon>
        <taxon>Corynebacterium</taxon>
    </lineage>
</organism>